<feature type="transmembrane region" description="Helical" evidence="7">
    <location>
        <begin position="387"/>
        <end position="407"/>
    </location>
</feature>
<feature type="transmembrane region" description="Helical" evidence="7">
    <location>
        <begin position="161"/>
        <end position="185"/>
    </location>
</feature>
<dbReference type="InterPro" id="IPR036259">
    <property type="entry name" value="MFS_trans_sf"/>
</dbReference>
<feature type="transmembrane region" description="Helical" evidence="7">
    <location>
        <begin position="290"/>
        <end position="310"/>
    </location>
</feature>
<feature type="transmembrane region" description="Helical" evidence="7">
    <location>
        <begin position="359"/>
        <end position="381"/>
    </location>
</feature>
<dbReference type="GO" id="GO:0005886">
    <property type="term" value="C:plasma membrane"/>
    <property type="evidence" value="ECO:0007669"/>
    <property type="project" value="UniProtKB-SubCell"/>
</dbReference>
<dbReference type="Gene3D" id="1.20.1250.20">
    <property type="entry name" value="MFS general substrate transporter like domains"/>
    <property type="match status" value="1"/>
</dbReference>
<dbReference type="EMBL" id="JAERWL010000016">
    <property type="protein sequence ID" value="MBM9478289.1"/>
    <property type="molecule type" value="Genomic_DNA"/>
</dbReference>
<comment type="caution">
    <text evidence="8">The sequence shown here is derived from an EMBL/GenBank/DDBJ whole genome shotgun (WGS) entry which is preliminary data.</text>
</comment>
<keyword evidence="6 7" id="KW-0472">Membrane</keyword>
<dbReference type="Proteomes" id="UP000663801">
    <property type="component" value="Unassembled WGS sequence"/>
</dbReference>
<protein>
    <submittedName>
        <fullName evidence="8">MFS transporter</fullName>
    </submittedName>
</protein>
<evidence type="ECO:0000256" key="1">
    <source>
        <dbReference type="ARBA" id="ARBA00004651"/>
    </source>
</evidence>
<evidence type="ECO:0000256" key="7">
    <source>
        <dbReference type="SAM" id="Phobius"/>
    </source>
</evidence>
<keyword evidence="4 7" id="KW-0812">Transmembrane</keyword>
<dbReference type="AlphaFoldDB" id="A0A939C6N2"/>
<dbReference type="PANTHER" id="PTHR23513">
    <property type="entry name" value="INTEGRAL MEMBRANE EFFLUX PROTEIN-RELATED"/>
    <property type="match status" value="1"/>
</dbReference>
<feature type="transmembrane region" description="Helical" evidence="7">
    <location>
        <begin position="316"/>
        <end position="338"/>
    </location>
</feature>
<reference evidence="8" key="1">
    <citation type="submission" date="2021-01" db="EMBL/GenBank/DDBJ databases">
        <title>KCTC 19127 draft genome.</title>
        <authorList>
            <person name="An D."/>
        </authorList>
    </citation>
    <scope>NUCLEOTIDE SEQUENCE</scope>
    <source>
        <strain evidence="8">KCTC 19127</strain>
    </source>
</reference>
<keyword evidence="2" id="KW-0813">Transport</keyword>
<accession>A0A939C6N2</accession>
<evidence type="ECO:0000256" key="5">
    <source>
        <dbReference type="ARBA" id="ARBA00022989"/>
    </source>
</evidence>
<keyword evidence="5 7" id="KW-1133">Transmembrane helix</keyword>
<evidence type="ECO:0000313" key="8">
    <source>
        <dbReference type="EMBL" id="MBM9478289.1"/>
    </source>
</evidence>
<dbReference type="Pfam" id="PF05977">
    <property type="entry name" value="MFS_3"/>
    <property type="match status" value="1"/>
</dbReference>
<dbReference type="CDD" id="cd06173">
    <property type="entry name" value="MFS_MefA_like"/>
    <property type="match status" value="1"/>
</dbReference>
<name>A0A939C6N2_9ACTN</name>
<keyword evidence="3" id="KW-1003">Cell membrane</keyword>
<feature type="transmembrane region" description="Helical" evidence="7">
    <location>
        <begin position="49"/>
        <end position="73"/>
    </location>
</feature>
<evidence type="ECO:0000313" key="9">
    <source>
        <dbReference type="Proteomes" id="UP000663801"/>
    </source>
</evidence>
<feature type="transmembrane region" description="Helical" evidence="7">
    <location>
        <begin position="94"/>
        <end position="124"/>
    </location>
</feature>
<organism evidence="8 9">
    <name type="scientific">Nakamurella flavida</name>
    <dbReference type="NCBI Taxonomy" id="363630"/>
    <lineage>
        <taxon>Bacteria</taxon>
        <taxon>Bacillati</taxon>
        <taxon>Actinomycetota</taxon>
        <taxon>Actinomycetes</taxon>
        <taxon>Nakamurellales</taxon>
        <taxon>Nakamurellaceae</taxon>
        <taxon>Nakamurella</taxon>
    </lineage>
</organism>
<evidence type="ECO:0000256" key="3">
    <source>
        <dbReference type="ARBA" id="ARBA00022475"/>
    </source>
</evidence>
<dbReference type="PANTHER" id="PTHR23513:SF6">
    <property type="entry name" value="MAJOR FACILITATOR SUPERFAMILY ASSOCIATED DOMAIN-CONTAINING PROTEIN"/>
    <property type="match status" value="1"/>
</dbReference>
<evidence type="ECO:0000256" key="4">
    <source>
        <dbReference type="ARBA" id="ARBA00022692"/>
    </source>
</evidence>
<dbReference type="RefSeq" id="WP_205258404.1">
    <property type="nucleotide sequence ID" value="NZ_BAAAPV010000006.1"/>
</dbReference>
<feature type="transmembrane region" description="Helical" evidence="7">
    <location>
        <begin position="256"/>
        <end position="278"/>
    </location>
</feature>
<sequence>MTRPAPASLWRHHGFLRLWGGESTSQFGAQLGQLAIPVLAVTVLGASDLAVGLLGAAATAAFLLVGLPAGAWVDRMAKRRVMLRADLVRALTVAAVPILAVTGVLQIWQLIVVAALVGVATVFFDVAYQSYIPVLVARDQVSEANSKLESTAQLARIGGPAAAGGLLTVLAAPWLLLVTGLTYLVSFLTLSSIRDDEVPAARETRRPLVTEIREGVAFVWRTTLLRRIVACTGVSNLFSTLAMTMLPVLVLRELGLSPAVLGAATAVGSIGGLLGATLTARLTTWIGEGTIIPVSAVVFGLAGLLFAGLTVAPQPLLVPLFVLAEFGLSFAVLVYNIAQVSFRQRICPTPLLGRMNASIRFVVWGVTPIAAVAAGLLSTAFGVSTVIWIGMVGALGAGAFVWFSPLLRMRTLPEAERTG</sequence>
<dbReference type="SUPFAM" id="SSF103473">
    <property type="entry name" value="MFS general substrate transporter"/>
    <property type="match status" value="1"/>
</dbReference>
<dbReference type="InterPro" id="IPR010290">
    <property type="entry name" value="TM_effector"/>
</dbReference>
<proteinExistence type="predicted"/>
<comment type="subcellular location">
    <subcellularLocation>
        <location evidence="1">Cell membrane</location>
        <topology evidence="1">Multi-pass membrane protein</topology>
    </subcellularLocation>
</comment>
<gene>
    <name evidence="8" type="ORF">JL107_17715</name>
</gene>
<feature type="transmembrane region" description="Helical" evidence="7">
    <location>
        <begin position="228"/>
        <end position="250"/>
    </location>
</feature>
<evidence type="ECO:0000256" key="2">
    <source>
        <dbReference type="ARBA" id="ARBA00022448"/>
    </source>
</evidence>
<keyword evidence="9" id="KW-1185">Reference proteome</keyword>
<evidence type="ECO:0000256" key="6">
    <source>
        <dbReference type="ARBA" id="ARBA00023136"/>
    </source>
</evidence>